<accession>A0A284QWY9</accession>
<dbReference type="Proteomes" id="UP000219338">
    <property type="component" value="Unassembled WGS sequence"/>
</dbReference>
<dbReference type="AlphaFoldDB" id="A0A284QWY9"/>
<evidence type="ECO:0000313" key="2">
    <source>
        <dbReference type="EMBL" id="SJL00974.1"/>
    </source>
</evidence>
<sequence>MKASVELGDDAQEHGTSLPRQRLLSSPIIPMQALRDQRCDAFKGPFDDDHVLTPGECSTSEMSVGPFLTCRSIRIRFRRKHHTSVKKEAMGMDLRTMLLCCLMLSSIPSSHVTPGLTLPQPRIQEPTTQRLNKVFLNLFEEGVGFDSVCPGVMVGPYGLVAFLCGDSPTFLVHERQAWCLVAARLSSLHTFGTGRLWPYQV</sequence>
<dbReference type="EMBL" id="FUEG01000003">
    <property type="protein sequence ID" value="SJL00974.1"/>
    <property type="molecule type" value="Genomic_DNA"/>
</dbReference>
<protein>
    <submittedName>
        <fullName evidence="2">Uncharacterized protein</fullName>
    </submittedName>
</protein>
<evidence type="ECO:0000313" key="3">
    <source>
        <dbReference type="Proteomes" id="UP000219338"/>
    </source>
</evidence>
<name>A0A284QWY9_ARMOS</name>
<reference evidence="3" key="1">
    <citation type="journal article" date="2017" name="Nat. Ecol. Evol.">
        <title>Genome expansion and lineage-specific genetic innovations in the forest pathogenic fungi Armillaria.</title>
        <authorList>
            <person name="Sipos G."/>
            <person name="Prasanna A.N."/>
            <person name="Walter M.C."/>
            <person name="O'Connor E."/>
            <person name="Balint B."/>
            <person name="Krizsan K."/>
            <person name="Kiss B."/>
            <person name="Hess J."/>
            <person name="Varga T."/>
            <person name="Slot J."/>
            <person name="Riley R."/>
            <person name="Boka B."/>
            <person name="Rigling D."/>
            <person name="Barry K."/>
            <person name="Lee J."/>
            <person name="Mihaltcheva S."/>
            <person name="LaButti K."/>
            <person name="Lipzen A."/>
            <person name="Waldron R."/>
            <person name="Moloney N.M."/>
            <person name="Sperisen C."/>
            <person name="Kredics L."/>
            <person name="Vagvoelgyi C."/>
            <person name="Patrignani A."/>
            <person name="Fitzpatrick D."/>
            <person name="Nagy I."/>
            <person name="Doyle S."/>
            <person name="Anderson J.B."/>
            <person name="Grigoriev I.V."/>
            <person name="Gueldener U."/>
            <person name="Muensterkoetter M."/>
            <person name="Nagy L.G."/>
        </authorList>
    </citation>
    <scope>NUCLEOTIDE SEQUENCE [LARGE SCALE GENOMIC DNA]</scope>
    <source>
        <strain evidence="3">C18/9</strain>
    </source>
</reference>
<feature type="region of interest" description="Disordered" evidence="1">
    <location>
        <begin position="1"/>
        <end position="22"/>
    </location>
</feature>
<evidence type="ECO:0000256" key="1">
    <source>
        <dbReference type="SAM" id="MobiDB-lite"/>
    </source>
</evidence>
<gene>
    <name evidence="2" type="ORF">ARMOST_04288</name>
</gene>
<keyword evidence="3" id="KW-1185">Reference proteome</keyword>
<organism evidence="2 3">
    <name type="scientific">Armillaria ostoyae</name>
    <name type="common">Armillaria root rot fungus</name>
    <dbReference type="NCBI Taxonomy" id="47428"/>
    <lineage>
        <taxon>Eukaryota</taxon>
        <taxon>Fungi</taxon>
        <taxon>Dikarya</taxon>
        <taxon>Basidiomycota</taxon>
        <taxon>Agaricomycotina</taxon>
        <taxon>Agaricomycetes</taxon>
        <taxon>Agaricomycetidae</taxon>
        <taxon>Agaricales</taxon>
        <taxon>Marasmiineae</taxon>
        <taxon>Physalacriaceae</taxon>
        <taxon>Armillaria</taxon>
    </lineage>
</organism>
<proteinExistence type="predicted"/>